<dbReference type="EMBL" id="KZ107859">
    <property type="protein sequence ID" value="OSS44134.1"/>
    <property type="molecule type" value="Genomic_DNA"/>
</dbReference>
<dbReference type="InParanoid" id="A0A1Y2LU66"/>
<dbReference type="STRING" id="105696.A0A1Y2LU66"/>
<feature type="domain" description="Sodium/calcium exchanger membrane region" evidence="9">
    <location>
        <begin position="247"/>
        <end position="388"/>
    </location>
</feature>
<dbReference type="GO" id="GO:0005886">
    <property type="term" value="C:plasma membrane"/>
    <property type="evidence" value="ECO:0007669"/>
    <property type="project" value="TreeGrafter"/>
</dbReference>
<feature type="compositionally biased region" description="Acidic residues" evidence="7">
    <location>
        <begin position="167"/>
        <end position="176"/>
    </location>
</feature>
<feature type="transmembrane region" description="Helical" evidence="8">
    <location>
        <begin position="310"/>
        <end position="333"/>
    </location>
</feature>
<feature type="transmembrane region" description="Helical" evidence="8">
    <location>
        <begin position="6"/>
        <end position="25"/>
    </location>
</feature>
<dbReference type="PANTHER" id="PTHR10846:SF8">
    <property type="entry name" value="INNER MEMBRANE PROTEIN YRBG"/>
    <property type="match status" value="1"/>
</dbReference>
<feature type="transmembrane region" description="Helical" evidence="8">
    <location>
        <begin position="276"/>
        <end position="298"/>
    </location>
</feature>
<feature type="domain" description="Sodium/calcium exchanger membrane region" evidence="9">
    <location>
        <begin position="11"/>
        <end position="150"/>
    </location>
</feature>
<feature type="transmembrane region" description="Helical" evidence="8">
    <location>
        <begin position="371"/>
        <end position="388"/>
    </location>
</feature>
<evidence type="ECO:0000256" key="2">
    <source>
        <dbReference type="ARBA" id="ARBA00005364"/>
    </source>
</evidence>
<feature type="transmembrane region" description="Helical" evidence="8">
    <location>
        <begin position="72"/>
        <end position="96"/>
    </location>
</feature>
<evidence type="ECO:0000313" key="11">
    <source>
        <dbReference type="EMBL" id="OSS46558.1"/>
    </source>
</evidence>
<dbReference type="GO" id="GO:0006874">
    <property type="term" value="P:intracellular calcium ion homeostasis"/>
    <property type="evidence" value="ECO:0007669"/>
    <property type="project" value="TreeGrafter"/>
</dbReference>
<feature type="transmembrane region" description="Helical" evidence="8">
    <location>
        <begin position="134"/>
        <end position="156"/>
    </location>
</feature>
<dbReference type="Proteomes" id="UP000193240">
    <property type="component" value="Unassembled WGS sequence"/>
</dbReference>
<dbReference type="Gene3D" id="1.20.1420.30">
    <property type="entry name" value="NCX, central ion-binding region"/>
    <property type="match status" value="2"/>
</dbReference>
<evidence type="ECO:0000256" key="6">
    <source>
        <dbReference type="ARBA" id="ARBA00023136"/>
    </source>
</evidence>
<dbReference type="AlphaFoldDB" id="A0A1Y2LU66"/>
<proteinExistence type="inferred from homology"/>
<gene>
    <name evidence="11" type="ORF">B5807_08549</name>
    <name evidence="10" type="ORF">B5807_11176</name>
</gene>
<evidence type="ECO:0000256" key="7">
    <source>
        <dbReference type="SAM" id="MobiDB-lite"/>
    </source>
</evidence>
<comment type="similarity">
    <text evidence="2">Belongs to the Ca(2+):cation antiporter (CaCA) (TC 2.A.19) family. SLC24A subfamily.</text>
</comment>
<organism evidence="11 12">
    <name type="scientific">Epicoccum nigrum</name>
    <name type="common">Soil fungus</name>
    <name type="synonym">Epicoccum purpurascens</name>
    <dbReference type="NCBI Taxonomy" id="105696"/>
    <lineage>
        <taxon>Eukaryota</taxon>
        <taxon>Fungi</taxon>
        <taxon>Dikarya</taxon>
        <taxon>Ascomycota</taxon>
        <taxon>Pezizomycotina</taxon>
        <taxon>Dothideomycetes</taxon>
        <taxon>Pleosporomycetidae</taxon>
        <taxon>Pleosporales</taxon>
        <taxon>Pleosporineae</taxon>
        <taxon>Didymellaceae</taxon>
        <taxon>Epicoccum</taxon>
    </lineage>
</organism>
<dbReference type="InterPro" id="IPR004481">
    <property type="entry name" value="K/Na/Ca-exchanger"/>
</dbReference>
<evidence type="ECO:0000256" key="4">
    <source>
        <dbReference type="ARBA" id="ARBA00022692"/>
    </source>
</evidence>
<evidence type="ECO:0000256" key="8">
    <source>
        <dbReference type="SAM" id="Phobius"/>
    </source>
</evidence>
<feature type="transmembrane region" description="Helical" evidence="8">
    <location>
        <begin position="345"/>
        <end position="364"/>
    </location>
</feature>
<protein>
    <recommendedName>
        <fullName evidence="9">Sodium/calcium exchanger membrane region domain-containing protein</fullName>
    </recommendedName>
</protein>
<evidence type="ECO:0000313" key="12">
    <source>
        <dbReference type="Proteomes" id="UP000193240"/>
    </source>
</evidence>
<keyword evidence="5 8" id="KW-1133">Transmembrane helix</keyword>
<feature type="transmembrane region" description="Helical" evidence="8">
    <location>
        <begin position="108"/>
        <end position="128"/>
    </location>
</feature>
<dbReference type="InterPro" id="IPR044880">
    <property type="entry name" value="NCX_ion-bd_dom_sf"/>
</dbReference>
<comment type="subcellular location">
    <subcellularLocation>
        <location evidence="1">Membrane</location>
        <topology evidence="1">Multi-pass membrane protein</topology>
    </subcellularLocation>
</comment>
<keyword evidence="6 8" id="KW-0472">Membrane</keyword>
<keyword evidence="12" id="KW-1185">Reference proteome</keyword>
<dbReference type="GO" id="GO:0005262">
    <property type="term" value="F:calcium channel activity"/>
    <property type="evidence" value="ECO:0007669"/>
    <property type="project" value="TreeGrafter"/>
</dbReference>
<keyword evidence="3" id="KW-0050">Antiport</keyword>
<dbReference type="GO" id="GO:0008273">
    <property type="term" value="F:calcium, potassium:sodium antiporter activity"/>
    <property type="evidence" value="ECO:0007669"/>
    <property type="project" value="TreeGrafter"/>
</dbReference>
<reference evidence="11 12" key="1">
    <citation type="journal article" date="2017" name="Genome Announc.">
        <title>Genome sequence of the saprophytic ascomycete Epicoccum nigrum ICMP 19927 strain isolated from New Zealand.</title>
        <authorList>
            <person name="Fokin M."/>
            <person name="Fleetwood D."/>
            <person name="Weir B.S."/>
            <person name="Villas-Boas S.G."/>
        </authorList>
    </citation>
    <scope>NUCLEOTIDE SEQUENCE [LARGE SCALE GENOMIC DNA]</scope>
    <source>
        <strain evidence="11 12">ICMP 19927</strain>
    </source>
</reference>
<keyword evidence="4 8" id="KW-0812">Transmembrane</keyword>
<name>A0A1Y2LU66_EPING</name>
<feature type="region of interest" description="Disordered" evidence="7">
    <location>
        <begin position="163"/>
        <end position="201"/>
    </location>
</feature>
<evidence type="ECO:0000256" key="3">
    <source>
        <dbReference type="ARBA" id="ARBA00022449"/>
    </source>
</evidence>
<evidence type="ECO:0000256" key="1">
    <source>
        <dbReference type="ARBA" id="ARBA00004141"/>
    </source>
</evidence>
<dbReference type="Pfam" id="PF01699">
    <property type="entry name" value="Na_Ca_ex"/>
    <property type="match status" value="2"/>
</dbReference>
<dbReference type="OMA" id="ALIIMPM"/>
<evidence type="ECO:0000256" key="5">
    <source>
        <dbReference type="ARBA" id="ARBA00022989"/>
    </source>
</evidence>
<evidence type="ECO:0000313" key="10">
    <source>
        <dbReference type="EMBL" id="OSS44134.1"/>
    </source>
</evidence>
<dbReference type="PANTHER" id="PTHR10846">
    <property type="entry name" value="SODIUM/POTASSIUM/CALCIUM EXCHANGER"/>
    <property type="match status" value="1"/>
</dbReference>
<sequence>MPNTDIVAYNLASFVTALFLLESGADKFIDHTAIVARRINVSETTIGLVTAGAEWEELIIVVASLARNRASLAIGNIIGSAISNILGAFSLGFLFHSNDAPIRFDSSSRIYSLVLLAMTTFTAPILYLPATSVWLVHGILSIVAFAVYILSIGWAISRGDLTAPEGSDSDSSDESDGSSSTESTEEDTANANSARRRHNAVSDSHNIIESPHIDFNTRSRPSGAVSPTTPLLSHQIHSKHKTLRYHVTCLLLGFLGICLAGYVLSHAASTISDEFMISDLLFGVVVLSIATTLPEKFVAVMSSHRGRAGVFVANTTGSNIFLLTLCSGIVMLVSKGSFPHGDVGLLELGVLWGSTAAFTATVWFGERFCRWIGSVMLIVYIIFVVFEFM</sequence>
<dbReference type="InterPro" id="IPR004837">
    <property type="entry name" value="NaCa_Exmemb"/>
</dbReference>
<dbReference type="EMBL" id="KZ107851">
    <property type="protein sequence ID" value="OSS46558.1"/>
    <property type="molecule type" value="Genomic_DNA"/>
</dbReference>
<accession>A0A1Y2LU66</accession>
<keyword evidence="3" id="KW-0813">Transport</keyword>
<feature type="transmembrane region" description="Helical" evidence="8">
    <location>
        <begin position="243"/>
        <end position="264"/>
    </location>
</feature>
<evidence type="ECO:0000259" key="9">
    <source>
        <dbReference type="Pfam" id="PF01699"/>
    </source>
</evidence>